<dbReference type="InterPro" id="IPR002698">
    <property type="entry name" value="FTHF_cligase"/>
</dbReference>
<name>A0ABW4FCJ0_9PSEU</name>
<dbReference type="InterPro" id="IPR037171">
    <property type="entry name" value="NagB/RpiA_transferase-like"/>
</dbReference>
<evidence type="ECO:0000313" key="2">
    <source>
        <dbReference type="Proteomes" id="UP001597145"/>
    </source>
</evidence>
<gene>
    <name evidence="1" type="ORF">ACFSCY_03140</name>
</gene>
<dbReference type="RefSeq" id="WP_343969254.1">
    <property type="nucleotide sequence ID" value="NZ_BAAAJG010000001.1"/>
</dbReference>
<keyword evidence="2" id="KW-1185">Reference proteome</keyword>
<dbReference type="PANTHER" id="PTHR13017:SF0">
    <property type="entry name" value="METHENYLTETRAHYDROFOLATE SYNTHASE DOMAIN-CONTAINING PROTEIN"/>
    <property type="match status" value="1"/>
</dbReference>
<sequence length="241" mass="26416">MPDERAQKAELRERVWSALDAAGASPGGARGRIPNFVGSDAAADRVRNLPGWRRARSVKANPDRAQQPVRAHALRDGKLLFMAVPKLARSKPFYRLDPAVFKVSPERLADRYRAAEVAPTVAVDTMPPIDFVICGSLAVNRDGVRIGKGAATDIEVALLVEHGLLRPQTIIVTTVHELQLLDEPLPQRPHDFTVDYIVSPERVIACPPRKPPGGVDWRALEPGQLDAIPVLRALAEYRAES</sequence>
<dbReference type="Pfam" id="PF01812">
    <property type="entry name" value="5-FTHF_cyc-lig"/>
    <property type="match status" value="1"/>
</dbReference>
<dbReference type="SUPFAM" id="SSF100950">
    <property type="entry name" value="NagB/RpiA/CoA transferase-like"/>
    <property type="match status" value="1"/>
</dbReference>
<evidence type="ECO:0000313" key="1">
    <source>
        <dbReference type="EMBL" id="MFD1528428.1"/>
    </source>
</evidence>
<dbReference type="Proteomes" id="UP001597145">
    <property type="component" value="Unassembled WGS sequence"/>
</dbReference>
<dbReference type="InterPro" id="IPR024185">
    <property type="entry name" value="FTHF_cligase-like_sf"/>
</dbReference>
<dbReference type="PANTHER" id="PTHR13017">
    <property type="entry name" value="5-FORMYLTETRAHYDROFOLATE CYCLO-LIGASE-RELATED"/>
    <property type="match status" value="1"/>
</dbReference>
<proteinExistence type="predicted"/>
<protein>
    <submittedName>
        <fullName evidence="1">5-formyltetrahydrofolate cyclo-ligase</fullName>
    </submittedName>
</protein>
<dbReference type="Gene3D" id="3.40.50.10420">
    <property type="entry name" value="NagB/RpiA/CoA transferase-like"/>
    <property type="match status" value="1"/>
</dbReference>
<reference evidence="2" key="1">
    <citation type="journal article" date="2019" name="Int. J. Syst. Evol. Microbiol.">
        <title>The Global Catalogue of Microorganisms (GCM) 10K type strain sequencing project: providing services to taxonomists for standard genome sequencing and annotation.</title>
        <authorList>
            <consortium name="The Broad Institute Genomics Platform"/>
            <consortium name="The Broad Institute Genome Sequencing Center for Infectious Disease"/>
            <person name="Wu L."/>
            <person name="Ma J."/>
        </authorList>
    </citation>
    <scope>NUCLEOTIDE SEQUENCE [LARGE SCALE GENOMIC DNA]</scope>
    <source>
        <strain evidence="2">JCM 12165</strain>
    </source>
</reference>
<dbReference type="EMBL" id="JBHUCP010000003">
    <property type="protein sequence ID" value="MFD1528428.1"/>
    <property type="molecule type" value="Genomic_DNA"/>
</dbReference>
<comment type="caution">
    <text evidence="1">The sequence shown here is derived from an EMBL/GenBank/DDBJ whole genome shotgun (WGS) entry which is preliminary data.</text>
</comment>
<organism evidence="1 2">
    <name type="scientific">Pseudonocardia aurantiaca</name>
    <dbReference type="NCBI Taxonomy" id="75290"/>
    <lineage>
        <taxon>Bacteria</taxon>
        <taxon>Bacillati</taxon>
        <taxon>Actinomycetota</taxon>
        <taxon>Actinomycetes</taxon>
        <taxon>Pseudonocardiales</taxon>
        <taxon>Pseudonocardiaceae</taxon>
        <taxon>Pseudonocardia</taxon>
    </lineage>
</organism>
<accession>A0ABW4FCJ0</accession>